<organism evidence="1 2">
    <name type="scientific">Neoroseomonas terrae</name>
    <dbReference type="NCBI Taxonomy" id="424799"/>
    <lineage>
        <taxon>Bacteria</taxon>
        <taxon>Pseudomonadati</taxon>
        <taxon>Pseudomonadota</taxon>
        <taxon>Alphaproteobacteria</taxon>
        <taxon>Acetobacterales</taxon>
        <taxon>Acetobacteraceae</taxon>
        <taxon>Neoroseomonas</taxon>
    </lineage>
</organism>
<accession>A0ABS5EH89</accession>
<evidence type="ECO:0000313" key="2">
    <source>
        <dbReference type="Proteomes" id="UP000698752"/>
    </source>
</evidence>
<name>A0ABS5EH89_9PROT</name>
<reference evidence="2" key="1">
    <citation type="journal article" date="2021" name="Syst. Appl. Microbiol.">
        <title>Roseomonas hellenica sp. nov., isolated from roots of wild-growing Alkanna tinctoria.</title>
        <authorList>
            <person name="Rat A."/>
            <person name="Naranjo H.D."/>
            <person name="Lebbe L."/>
            <person name="Cnockaert M."/>
            <person name="Krigas N."/>
            <person name="Grigoriadou K."/>
            <person name="Maloupa E."/>
            <person name="Willems A."/>
        </authorList>
    </citation>
    <scope>NUCLEOTIDE SEQUENCE [LARGE SCALE GENOMIC DNA]</scope>
    <source>
        <strain evidence="2">LMG 31159</strain>
    </source>
</reference>
<protein>
    <submittedName>
        <fullName evidence="1">Uncharacterized protein</fullName>
    </submittedName>
</protein>
<evidence type="ECO:0000313" key="1">
    <source>
        <dbReference type="EMBL" id="MBR0650372.1"/>
    </source>
</evidence>
<dbReference type="RefSeq" id="WP_211869010.1">
    <property type="nucleotide sequence ID" value="NZ_JAAEDI010000011.1"/>
</dbReference>
<dbReference type="Proteomes" id="UP000698752">
    <property type="component" value="Unassembled WGS sequence"/>
</dbReference>
<keyword evidence="2" id="KW-1185">Reference proteome</keyword>
<sequence>MRQGAILEAVAAEGGGTVYRVRVIRAGLSRNRRNYPADVLRAAVPLVEGARVFVKSDAEHLAFQGKDVRNLIGGLTEPRWVEAESAIEARLTLITGENDPIAVRIREALARGVGDLFGLSIDADAVGQRDTRGITQVHPGAGSAEHRLHVLQRPAHLQDPPHLRRVRAGLPRRLQGRGGLIHAGLPPVAGG</sequence>
<dbReference type="EMBL" id="JAAEDI010000011">
    <property type="protein sequence ID" value="MBR0650372.1"/>
    <property type="molecule type" value="Genomic_DNA"/>
</dbReference>
<comment type="caution">
    <text evidence="1">The sequence shown here is derived from an EMBL/GenBank/DDBJ whole genome shotgun (WGS) entry which is preliminary data.</text>
</comment>
<gene>
    <name evidence="1" type="ORF">GXW78_11915</name>
</gene>
<proteinExistence type="predicted"/>